<dbReference type="EMBL" id="WHOC01000022">
    <property type="protein sequence ID" value="NOU85298.1"/>
    <property type="molecule type" value="Genomic_DNA"/>
</dbReference>
<protein>
    <recommendedName>
        <fullName evidence="3">DUF4388 domain-containing protein</fullName>
    </recommendedName>
</protein>
<comment type="caution">
    <text evidence="1">The sequence shown here is derived from an EMBL/GenBank/DDBJ whole genome shotgun (WGS) entry which is preliminary data.</text>
</comment>
<evidence type="ECO:0008006" key="3">
    <source>
        <dbReference type="Google" id="ProtNLM"/>
    </source>
</evidence>
<accession>A0ABX1Z022</accession>
<organism evidence="1 2">
    <name type="scientific">Paenibacillus germinis</name>
    <dbReference type="NCBI Taxonomy" id="2654979"/>
    <lineage>
        <taxon>Bacteria</taxon>
        <taxon>Bacillati</taxon>
        <taxon>Bacillota</taxon>
        <taxon>Bacilli</taxon>
        <taxon>Bacillales</taxon>
        <taxon>Paenibacillaceae</taxon>
        <taxon>Paenibacillus</taxon>
    </lineage>
</organism>
<keyword evidence="2" id="KW-1185">Reference proteome</keyword>
<dbReference type="RefSeq" id="WP_171688620.1">
    <property type="nucleotide sequence ID" value="NZ_WHOC01000022.1"/>
</dbReference>
<name>A0ABX1Z022_9BACL</name>
<sequence length="221" mass="25132">MNRGTGWIVQSLLHLGEPAILELLFDGGIAKLILSRNELRVGSHNLKVVHLHQQEIGVIVTEELGHHLLIDAADSPEMFFLSSLFKHCHETDDVLYLQRESPVNADLFIFNGAATPLNRKLIKEIKMALNRSKSKEKIDLTVESSENETFWDKWESWKYEKQLRIDASKDLVLLNASRLGLELLTHSCAHLASSFAGHSHFNWYSISNSPELIIRNIARND</sequence>
<gene>
    <name evidence="1" type="ORF">GC102_05805</name>
</gene>
<evidence type="ECO:0000313" key="2">
    <source>
        <dbReference type="Proteomes" id="UP000658690"/>
    </source>
</evidence>
<proteinExistence type="predicted"/>
<evidence type="ECO:0000313" key="1">
    <source>
        <dbReference type="EMBL" id="NOU85298.1"/>
    </source>
</evidence>
<dbReference type="Proteomes" id="UP000658690">
    <property type="component" value="Unassembled WGS sequence"/>
</dbReference>
<reference evidence="1 2" key="1">
    <citation type="submission" date="2019-10" db="EMBL/GenBank/DDBJ databases">
        <title>Description of Paenibacillus choica sp. nov.</title>
        <authorList>
            <person name="Carlier A."/>
            <person name="Qi S."/>
        </authorList>
    </citation>
    <scope>NUCLEOTIDE SEQUENCE [LARGE SCALE GENOMIC DNA]</scope>
    <source>
        <strain evidence="1 2">LMG 31460</strain>
    </source>
</reference>